<keyword evidence="2" id="KW-1185">Reference proteome</keyword>
<comment type="caution">
    <text evidence="1">The sequence shown here is derived from an EMBL/GenBank/DDBJ whole genome shotgun (WGS) entry which is preliminary data.</text>
</comment>
<proteinExistence type="predicted"/>
<dbReference type="EMBL" id="VOOR01000020">
    <property type="protein sequence ID" value="TXB63043.1"/>
    <property type="molecule type" value="Genomic_DNA"/>
</dbReference>
<dbReference type="OrthoDB" id="9800168at2"/>
<dbReference type="AlphaFoldDB" id="A0A5C6RLB5"/>
<dbReference type="Proteomes" id="UP000321580">
    <property type="component" value="Unassembled WGS sequence"/>
</dbReference>
<dbReference type="InterPro" id="IPR032720">
    <property type="entry name" value="Cys_rich_CWC"/>
</dbReference>
<evidence type="ECO:0000313" key="2">
    <source>
        <dbReference type="Proteomes" id="UP000321580"/>
    </source>
</evidence>
<name>A0A5C6RLB5_9BACT</name>
<organism evidence="1 2">
    <name type="scientific">Phaeodactylibacter luteus</name>
    <dbReference type="NCBI Taxonomy" id="1564516"/>
    <lineage>
        <taxon>Bacteria</taxon>
        <taxon>Pseudomonadati</taxon>
        <taxon>Bacteroidota</taxon>
        <taxon>Saprospiria</taxon>
        <taxon>Saprospirales</taxon>
        <taxon>Haliscomenobacteraceae</taxon>
        <taxon>Phaeodactylibacter</taxon>
    </lineage>
</organism>
<accession>A0A5C6RLB5</accession>
<dbReference type="PANTHER" id="PTHR21037">
    <property type="entry name" value="39S RIBOSOMAL PROTEIN L14, MITOCHONDRIAL"/>
    <property type="match status" value="1"/>
</dbReference>
<dbReference type="Pfam" id="PF17653">
    <property type="entry name" value="DUF5522"/>
    <property type="match status" value="1"/>
</dbReference>
<dbReference type="RefSeq" id="WP_147167598.1">
    <property type="nucleotide sequence ID" value="NZ_VOOR01000020.1"/>
</dbReference>
<dbReference type="InterPro" id="IPR040807">
    <property type="entry name" value="DUF5522"/>
</dbReference>
<gene>
    <name evidence="1" type="ORF">FRY97_11100</name>
</gene>
<dbReference type="Pfam" id="PF14375">
    <property type="entry name" value="Cys_rich_CWC"/>
    <property type="match status" value="1"/>
</dbReference>
<reference evidence="1 2" key="1">
    <citation type="submission" date="2019-08" db="EMBL/GenBank/DDBJ databases">
        <title>Genome of Phaeodactylibacter luteus.</title>
        <authorList>
            <person name="Bowman J.P."/>
        </authorList>
    </citation>
    <scope>NUCLEOTIDE SEQUENCE [LARGE SCALE GENOMIC DNA]</scope>
    <source>
        <strain evidence="1 2">KCTC 42180</strain>
    </source>
</reference>
<dbReference type="PANTHER" id="PTHR21037:SF2">
    <property type="entry name" value="SIMILAR TO NOVEL PROTEIN"/>
    <property type="match status" value="1"/>
</dbReference>
<sequence length="122" mass="13210">MPTTCPGCQQTFDCGLHSSSNCWCTALPPILPAAQEGAGCYCPQCLQEKVATAIEQFVAAYQAGEQPNTAPQYAAPKLVPGLDYYQENGLMVLTSWFHLKRGKCCGNKCRHCPYGHVNVPNA</sequence>
<protein>
    <submittedName>
        <fullName evidence="1">Cysteine-rich CWC family protein</fullName>
    </submittedName>
</protein>
<evidence type="ECO:0000313" key="1">
    <source>
        <dbReference type="EMBL" id="TXB63043.1"/>
    </source>
</evidence>